<evidence type="ECO:0000256" key="5">
    <source>
        <dbReference type="ARBA" id="ARBA00022777"/>
    </source>
</evidence>
<feature type="compositionally biased region" description="Polar residues" evidence="10">
    <location>
        <begin position="576"/>
        <end position="593"/>
    </location>
</feature>
<evidence type="ECO:0000256" key="4">
    <source>
        <dbReference type="ARBA" id="ARBA00022741"/>
    </source>
</evidence>
<dbReference type="InterPro" id="IPR001245">
    <property type="entry name" value="Ser-Thr/Tyr_kinase_cat_dom"/>
</dbReference>
<evidence type="ECO:0000256" key="7">
    <source>
        <dbReference type="ARBA" id="ARBA00047899"/>
    </source>
</evidence>
<dbReference type="PANTHER" id="PTHR44899">
    <property type="entry name" value="CAMK FAMILY PROTEIN KINASE"/>
    <property type="match status" value="1"/>
</dbReference>
<dbReference type="SUPFAM" id="SSF56112">
    <property type="entry name" value="Protein kinase-like (PK-like)"/>
    <property type="match status" value="1"/>
</dbReference>
<proteinExistence type="predicted"/>
<feature type="region of interest" description="Disordered" evidence="10">
    <location>
        <begin position="550"/>
        <end position="593"/>
    </location>
</feature>
<organism evidence="12 13">
    <name type="scientific">Tritrichomonas musculus</name>
    <dbReference type="NCBI Taxonomy" id="1915356"/>
    <lineage>
        <taxon>Eukaryota</taxon>
        <taxon>Metamonada</taxon>
        <taxon>Parabasalia</taxon>
        <taxon>Tritrichomonadida</taxon>
        <taxon>Tritrichomonadidae</taxon>
        <taxon>Tritrichomonas</taxon>
    </lineage>
</organism>
<protein>
    <recommendedName>
        <fullName evidence="1">non-specific serine/threonine protein kinase</fullName>
        <ecNumber evidence="1">2.7.11.1</ecNumber>
    </recommendedName>
</protein>
<keyword evidence="4" id="KW-0547">Nucleotide-binding</keyword>
<dbReference type="Proteomes" id="UP001470230">
    <property type="component" value="Unassembled WGS sequence"/>
</dbReference>
<dbReference type="InterPro" id="IPR000719">
    <property type="entry name" value="Prot_kinase_dom"/>
</dbReference>
<feature type="compositionally biased region" description="Low complexity" evidence="10">
    <location>
        <begin position="423"/>
        <end position="434"/>
    </location>
</feature>
<dbReference type="PRINTS" id="PR00109">
    <property type="entry name" value="TYRKINASE"/>
</dbReference>
<dbReference type="PROSITE" id="PS00108">
    <property type="entry name" value="PROTEIN_KINASE_ST"/>
    <property type="match status" value="1"/>
</dbReference>
<feature type="compositionally biased region" description="Polar residues" evidence="10">
    <location>
        <begin position="480"/>
        <end position="501"/>
    </location>
</feature>
<reference evidence="12 13" key="1">
    <citation type="submission" date="2024-04" db="EMBL/GenBank/DDBJ databases">
        <title>Tritrichomonas musculus Genome.</title>
        <authorList>
            <person name="Alves-Ferreira E."/>
            <person name="Grigg M."/>
            <person name="Lorenzi H."/>
            <person name="Galac M."/>
        </authorList>
    </citation>
    <scope>NUCLEOTIDE SEQUENCE [LARGE SCALE GENOMIC DNA]</scope>
    <source>
        <strain evidence="12 13">EAF2021</strain>
    </source>
</reference>
<evidence type="ECO:0000313" key="12">
    <source>
        <dbReference type="EMBL" id="KAK8878445.1"/>
    </source>
</evidence>
<dbReference type="Gene3D" id="1.10.510.10">
    <property type="entry name" value="Transferase(Phosphotransferase) domain 1"/>
    <property type="match status" value="1"/>
</dbReference>
<keyword evidence="6" id="KW-0067">ATP-binding</keyword>
<gene>
    <name evidence="12" type="ORF">M9Y10_005218</name>
</gene>
<dbReference type="EMBL" id="JAPFFF010000011">
    <property type="protein sequence ID" value="KAK8878445.1"/>
    <property type="molecule type" value="Genomic_DNA"/>
</dbReference>
<feature type="domain" description="Protein kinase" evidence="11">
    <location>
        <begin position="19"/>
        <end position="290"/>
    </location>
</feature>
<feature type="coiled-coil region" evidence="9">
    <location>
        <begin position="324"/>
        <end position="408"/>
    </location>
</feature>
<dbReference type="InterPro" id="IPR008271">
    <property type="entry name" value="Ser/Thr_kinase_AS"/>
</dbReference>
<evidence type="ECO:0000256" key="2">
    <source>
        <dbReference type="ARBA" id="ARBA00022527"/>
    </source>
</evidence>
<keyword evidence="3" id="KW-0808">Transferase</keyword>
<evidence type="ECO:0000256" key="8">
    <source>
        <dbReference type="ARBA" id="ARBA00048679"/>
    </source>
</evidence>
<keyword evidence="9" id="KW-0175">Coiled coil</keyword>
<comment type="caution">
    <text evidence="12">The sequence shown here is derived from an EMBL/GenBank/DDBJ whole genome shotgun (WGS) entry which is preliminary data.</text>
</comment>
<dbReference type="SMART" id="SM00220">
    <property type="entry name" value="S_TKc"/>
    <property type="match status" value="1"/>
</dbReference>
<sequence>MDGDSLKNVSHLLIDPNDYEIMQMIGNGSYGAVYLVKDKKTGALYSMKYLQCQMMNHIQKQYLTREIGIMAEAAHPALLSLRGFSLPSNDASPVATIITDYMSKGSLFQMIQLEQQNSAPPEYNNTKKNIIIIGIAAGIKYLHSKNIMHRDLKPENILLNDSLEPHIGDFGLSKLIDDSTKNGQANTVSIGTPLYMAPEIFTNSPYDFKVDVYAFGMILYEILTSISPFKDITNPMALGMKICNGERPPYPPNFSTVFQVLIDRCWASNPDHRPMFDEILEYLCNPQVFVEGADLKKVKKYIKKVVIQHSNDARNQSSDDGSDYNKLLQIIQNNTKTIESLKNEFKKATNQFKEETKRMQKEISELKKEESTVISELQSTFQSNQELLKKLTEEHQNLMLEMQKLKREASYADNAQQSPSHYSNPSFPSNNPNLNLPPPASFANSSQQQNILRQQQQQQQQLRQPTQQQQQQQQQKLYQYPSNSVGSKSELNSNLSSTGSAANIPNFRNQIGSNPNLNPNINANLNQNLGQNLNHNLNSNIGMKQNINPNLNPTMNQNPNPKLNPNLNPNSPGLKQNHNNTVPNYWNGNQPRA</sequence>
<evidence type="ECO:0000256" key="3">
    <source>
        <dbReference type="ARBA" id="ARBA00022679"/>
    </source>
</evidence>
<evidence type="ECO:0000256" key="1">
    <source>
        <dbReference type="ARBA" id="ARBA00012513"/>
    </source>
</evidence>
<feature type="compositionally biased region" description="Polar residues" evidence="10">
    <location>
        <begin position="413"/>
        <end position="422"/>
    </location>
</feature>
<evidence type="ECO:0000256" key="9">
    <source>
        <dbReference type="SAM" id="Coils"/>
    </source>
</evidence>
<keyword evidence="5" id="KW-0418">Kinase</keyword>
<dbReference type="PANTHER" id="PTHR44899:SF3">
    <property type="entry name" value="SERINE_THREONINE-PROTEIN KINASE NEK1"/>
    <property type="match status" value="1"/>
</dbReference>
<keyword evidence="13" id="KW-1185">Reference proteome</keyword>
<dbReference type="EC" id="2.7.11.1" evidence="1"/>
<feature type="compositionally biased region" description="Low complexity" evidence="10">
    <location>
        <begin position="441"/>
        <end position="479"/>
    </location>
</feature>
<comment type="catalytic activity">
    <reaction evidence="7">
        <text>L-threonyl-[protein] + ATP = O-phospho-L-threonyl-[protein] + ADP + H(+)</text>
        <dbReference type="Rhea" id="RHEA:46608"/>
        <dbReference type="Rhea" id="RHEA-COMP:11060"/>
        <dbReference type="Rhea" id="RHEA-COMP:11605"/>
        <dbReference type="ChEBI" id="CHEBI:15378"/>
        <dbReference type="ChEBI" id="CHEBI:30013"/>
        <dbReference type="ChEBI" id="CHEBI:30616"/>
        <dbReference type="ChEBI" id="CHEBI:61977"/>
        <dbReference type="ChEBI" id="CHEBI:456216"/>
        <dbReference type="EC" id="2.7.11.1"/>
    </reaction>
</comment>
<evidence type="ECO:0000256" key="10">
    <source>
        <dbReference type="SAM" id="MobiDB-lite"/>
    </source>
</evidence>
<dbReference type="InterPro" id="IPR011009">
    <property type="entry name" value="Kinase-like_dom_sf"/>
</dbReference>
<evidence type="ECO:0000259" key="11">
    <source>
        <dbReference type="PROSITE" id="PS50011"/>
    </source>
</evidence>
<dbReference type="InterPro" id="IPR051131">
    <property type="entry name" value="NEK_Ser/Thr_kinase_NIMA"/>
</dbReference>
<feature type="region of interest" description="Disordered" evidence="10">
    <location>
        <begin position="408"/>
        <end position="501"/>
    </location>
</feature>
<accession>A0ABR2JL18</accession>
<dbReference type="PROSITE" id="PS50011">
    <property type="entry name" value="PROTEIN_KINASE_DOM"/>
    <property type="match status" value="1"/>
</dbReference>
<keyword evidence="2" id="KW-0723">Serine/threonine-protein kinase</keyword>
<name>A0ABR2JL18_9EUKA</name>
<dbReference type="Pfam" id="PF00069">
    <property type="entry name" value="Pkinase"/>
    <property type="match status" value="1"/>
</dbReference>
<evidence type="ECO:0000313" key="13">
    <source>
        <dbReference type="Proteomes" id="UP001470230"/>
    </source>
</evidence>
<evidence type="ECO:0000256" key="6">
    <source>
        <dbReference type="ARBA" id="ARBA00022840"/>
    </source>
</evidence>
<comment type="catalytic activity">
    <reaction evidence="8">
        <text>L-seryl-[protein] + ATP = O-phospho-L-seryl-[protein] + ADP + H(+)</text>
        <dbReference type="Rhea" id="RHEA:17989"/>
        <dbReference type="Rhea" id="RHEA-COMP:9863"/>
        <dbReference type="Rhea" id="RHEA-COMP:11604"/>
        <dbReference type="ChEBI" id="CHEBI:15378"/>
        <dbReference type="ChEBI" id="CHEBI:29999"/>
        <dbReference type="ChEBI" id="CHEBI:30616"/>
        <dbReference type="ChEBI" id="CHEBI:83421"/>
        <dbReference type="ChEBI" id="CHEBI:456216"/>
        <dbReference type="EC" id="2.7.11.1"/>
    </reaction>
</comment>
<feature type="compositionally biased region" description="Low complexity" evidence="10">
    <location>
        <begin position="556"/>
        <end position="574"/>
    </location>
</feature>